<gene>
    <name evidence="3" type="ORF">N7E81_10640</name>
</gene>
<dbReference type="Proteomes" id="UP001062165">
    <property type="component" value="Chromosome"/>
</dbReference>
<feature type="chain" id="PRO_5045622343" evidence="1">
    <location>
        <begin position="24"/>
        <end position="167"/>
    </location>
</feature>
<reference evidence="3" key="1">
    <citation type="submission" date="2022-10" db="EMBL/GenBank/DDBJ databases">
        <title>Comparative genomics and taxonomic characterization of three novel marine species of genus Reichenbachiella exhibiting antioxidant and polysaccharide degradation activities.</title>
        <authorList>
            <person name="Muhammad N."/>
            <person name="Lee Y.-J."/>
            <person name="Ko J."/>
            <person name="Kim S.-G."/>
        </authorList>
    </citation>
    <scope>NUCLEOTIDE SEQUENCE</scope>
    <source>
        <strain evidence="3">Wsw4-B4</strain>
    </source>
</reference>
<keyword evidence="4" id="KW-1185">Reference proteome</keyword>
<dbReference type="EMBL" id="CP106735">
    <property type="protein sequence ID" value="UXX77827.1"/>
    <property type="molecule type" value="Genomic_DNA"/>
</dbReference>
<dbReference type="PANTHER" id="PTHR42852">
    <property type="entry name" value="THIOL:DISULFIDE INTERCHANGE PROTEIN DSBE"/>
    <property type="match status" value="1"/>
</dbReference>
<evidence type="ECO:0000256" key="1">
    <source>
        <dbReference type="SAM" id="SignalP"/>
    </source>
</evidence>
<name>A0ABY6CV85_9BACT</name>
<dbReference type="CDD" id="cd02966">
    <property type="entry name" value="TlpA_like_family"/>
    <property type="match status" value="1"/>
</dbReference>
<dbReference type="InterPro" id="IPR000866">
    <property type="entry name" value="AhpC/TSA"/>
</dbReference>
<feature type="signal peptide" evidence="1">
    <location>
        <begin position="1"/>
        <end position="23"/>
    </location>
</feature>
<evidence type="ECO:0000313" key="4">
    <source>
        <dbReference type="Proteomes" id="UP001062165"/>
    </source>
</evidence>
<dbReference type="PROSITE" id="PS51352">
    <property type="entry name" value="THIOREDOXIN_2"/>
    <property type="match status" value="1"/>
</dbReference>
<dbReference type="PANTHER" id="PTHR42852:SF18">
    <property type="entry name" value="CHROMOSOME UNDETERMINED SCAFFOLD_47, WHOLE GENOME SHOTGUN SEQUENCE"/>
    <property type="match status" value="1"/>
</dbReference>
<dbReference type="RefSeq" id="WP_263049574.1">
    <property type="nucleotide sequence ID" value="NZ_CP106735.1"/>
</dbReference>
<proteinExistence type="predicted"/>
<accession>A0ABY6CV85</accession>
<dbReference type="Pfam" id="PF00578">
    <property type="entry name" value="AhpC-TSA"/>
    <property type="match status" value="1"/>
</dbReference>
<organism evidence="3 4">
    <name type="scientific">Reichenbachiella carrageenanivorans</name>
    <dbReference type="NCBI Taxonomy" id="2979869"/>
    <lineage>
        <taxon>Bacteria</taxon>
        <taxon>Pseudomonadati</taxon>
        <taxon>Bacteroidota</taxon>
        <taxon>Cytophagia</taxon>
        <taxon>Cytophagales</taxon>
        <taxon>Reichenbachiellaceae</taxon>
        <taxon>Reichenbachiella</taxon>
    </lineage>
</organism>
<dbReference type="InterPro" id="IPR036249">
    <property type="entry name" value="Thioredoxin-like_sf"/>
</dbReference>
<evidence type="ECO:0000313" key="3">
    <source>
        <dbReference type="EMBL" id="UXX77827.1"/>
    </source>
</evidence>
<dbReference type="InterPro" id="IPR013766">
    <property type="entry name" value="Thioredoxin_domain"/>
</dbReference>
<dbReference type="SUPFAM" id="SSF52833">
    <property type="entry name" value="Thioredoxin-like"/>
    <property type="match status" value="1"/>
</dbReference>
<dbReference type="Gene3D" id="3.40.30.10">
    <property type="entry name" value="Glutaredoxin"/>
    <property type="match status" value="1"/>
</dbReference>
<dbReference type="PROSITE" id="PS51257">
    <property type="entry name" value="PROKAR_LIPOPROTEIN"/>
    <property type="match status" value="1"/>
</dbReference>
<feature type="domain" description="Thioredoxin" evidence="2">
    <location>
        <begin position="29"/>
        <end position="167"/>
    </location>
</feature>
<sequence>MKTTLYVCLLSFLVFGCSSPKSNGEINTEAIETTAPQPEHFFQATDGTYYQLADLIGKRVFINYWATWCKPCIAEMPDIQVAADRLKDENYVFFLVSDQDIDKIKTFEKERGFNLTFAKLNGKIQDLGIQSLPTTMIYNTKGEQIRKITGAVKWDSEDMLTSLRDVQ</sequence>
<evidence type="ECO:0000259" key="2">
    <source>
        <dbReference type="PROSITE" id="PS51352"/>
    </source>
</evidence>
<dbReference type="InterPro" id="IPR050553">
    <property type="entry name" value="Thioredoxin_ResA/DsbE_sf"/>
</dbReference>
<keyword evidence="1" id="KW-0732">Signal</keyword>
<protein>
    <submittedName>
        <fullName evidence="3">TlpA family protein disulfide reductase</fullName>
    </submittedName>
</protein>